<dbReference type="GO" id="GO:0016887">
    <property type="term" value="F:ATP hydrolysis activity"/>
    <property type="evidence" value="ECO:0007669"/>
    <property type="project" value="InterPro"/>
</dbReference>
<keyword evidence="2" id="KW-1003">Cell membrane</keyword>
<dbReference type="PANTHER" id="PTHR43166:SF6">
    <property type="entry name" value="PHOSPHONATES IMPORT ATP-BINDING PROTEIN PHNC"/>
    <property type="match status" value="1"/>
</dbReference>
<dbReference type="GO" id="GO:0005524">
    <property type="term" value="F:ATP binding"/>
    <property type="evidence" value="ECO:0007669"/>
    <property type="project" value="UniProtKB-KW"/>
</dbReference>
<dbReference type="Gene3D" id="3.40.50.300">
    <property type="entry name" value="P-loop containing nucleotide triphosphate hydrolases"/>
    <property type="match status" value="1"/>
</dbReference>
<dbReference type="PROSITE" id="PS50893">
    <property type="entry name" value="ABC_TRANSPORTER_2"/>
    <property type="match status" value="1"/>
</dbReference>
<name>A0AA43S6S7_9BURK</name>
<evidence type="ECO:0000256" key="6">
    <source>
        <dbReference type="ARBA" id="ARBA00022967"/>
    </source>
</evidence>
<dbReference type="PANTHER" id="PTHR43166">
    <property type="entry name" value="AMINO ACID IMPORT ATP-BINDING PROTEIN"/>
    <property type="match status" value="1"/>
</dbReference>
<evidence type="ECO:0000256" key="3">
    <source>
        <dbReference type="ARBA" id="ARBA00022519"/>
    </source>
</evidence>
<feature type="domain" description="ABC transporter" evidence="8">
    <location>
        <begin position="6"/>
        <end position="250"/>
    </location>
</feature>
<dbReference type="GeneID" id="83596240"/>
<evidence type="ECO:0000313" key="10">
    <source>
        <dbReference type="Proteomes" id="UP001161160"/>
    </source>
</evidence>
<protein>
    <submittedName>
        <fullName evidence="9">Phosphonate transport system ATP-binding protein</fullName>
    </submittedName>
</protein>
<keyword evidence="10" id="KW-1185">Reference proteome</keyword>
<accession>A0AA43S6S7</accession>
<evidence type="ECO:0000256" key="4">
    <source>
        <dbReference type="ARBA" id="ARBA00022741"/>
    </source>
</evidence>
<dbReference type="SUPFAM" id="SSF52540">
    <property type="entry name" value="P-loop containing nucleoside triphosphate hydrolases"/>
    <property type="match status" value="1"/>
</dbReference>
<dbReference type="InterPro" id="IPR003439">
    <property type="entry name" value="ABC_transporter-like_ATP-bd"/>
</dbReference>
<evidence type="ECO:0000256" key="7">
    <source>
        <dbReference type="ARBA" id="ARBA00023136"/>
    </source>
</evidence>
<dbReference type="InterPro" id="IPR003593">
    <property type="entry name" value="AAA+_ATPase"/>
</dbReference>
<reference evidence="9" key="1">
    <citation type="submission" date="2023-04" db="EMBL/GenBank/DDBJ databases">
        <title>Genome Encyclopedia of Bacteria and Archaea VI: Functional Genomics of Type Strains.</title>
        <authorList>
            <person name="Whitman W."/>
        </authorList>
    </citation>
    <scope>NUCLEOTIDE SEQUENCE</scope>
    <source>
        <strain evidence="9">Enz.4-51</strain>
    </source>
</reference>
<keyword evidence="1" id="KW-0813">Transport</keyword>
<comment type="caution">
    <text evidence="9">The sequence shown here is derived from an EMBL/GenBank/DDBJ whole genome shotgun (WGS) entry which is preliminary data.</text>
</comment>
<dbReference type="InterPro" id="IPR017871">
    <property type="entry name" value="ABC_transporter-like_CS"/>
</dbReference>
<dbReference type="InterPro" id="IPR050086">
    <property type="entry name" value="MetN_ABC_transporter-like"/>
</dbReference>
<keyword evidence="7" id="KW-0472">Membrane</keyword>
<dbReference type="Pfam" id="PF00005">
    <property type="entry name" value="ABC_tran"/>
    <property type="match status" value="1"/>
</dbReference>
<evidence type="ECO:0000256" key="1">
    <source>
        <dbReference type="ARBA" id="ARBA00022448"/>
    </source>
</evidence>
<dbReference type="PROSITE" id="PS00211">
    <property type="entry name" value="ABC_TRANSPORTER_1"/>
    <property type="match status" value="1"/>
</dbReference>
<evidence type="ECO:0000313" key="9">
    <source>
        <dbReference type="EMBL" id="MDH6505013.1"/>
    </source>
</evidence>
<dbReference type="Proteomes" id="UP001161160">
    <property type="component" value="Unassembled WGS sequence"/>
</dbReference>
<keyword evidence="3" id="KW-0997">Cell inner membrane</keyword>
<dbReference type="InterPro" id="IPR027417">
    <property type="entry name" value="P-loop_NTPase"/>
</dbReference>
<dbReference type="EMBL" id="JARXYA010000028">
    <property type="protein sequence ID" value="MDH6505013.1"/>
    <property type="molecule type" value="Genomic_DNA"/>
</dbReference>
<keyword evidence="6" id="KW-1278">Translocase</keyword>
<keyword evidence="4" id="KW-0547">Nucleotide-binding</keyword>
<keyword evidence="5 9" id="KW-0067">ATP-binding</keyword>
<dbReference type="SMART" id="SM00382">
    <property type="entry name" value="AAA"/>
    <property type="match status" value="1"/>
</dbReference>
<organism evidence="9 10">
    <name type="scientific">Polynucleobacter sphagniphilus</name>
    <dbReference type="NCBI Taxonomy" id="1743169"/>
    <lineage>
        <taxon>Bacteria</taxon>
        <taxon>Pseudomonadati</taxon>
        <taxon>Pseudomonadota</taxon>
        <taxon>Betaproteobacteria</taxon>
        <taxon>Burkholderiales</taxon>
        <taxon>Burkholderiaceae</taxon>
        <taxon>Polynucleobacter</taxon>
    </lineage>
</organism>
<gene>
    <name evidence="9" type="ORF">M2127_002343</name>
</gene>
<evidence type="ECO:0000259" key="8">
    <source>
        <dbReference type="PROSITE" id="PS50893"/>
    </source>
</evidence>
<proteinExistence type="predicted"/>
<evidence type="ECO:0000256" key="2">
    <source>
        <dbReference type="ARBA" id="ARBA00022475"/>
    </source>
</evidence>
<evidence type="ECO:0000256" key="5">
    <source>
        <dbReference type="ARBA" id="ARBA00022840"/>
    </source>
</evidence>
<dbReference type="RefSeq" id="WP_076023925.1">
    <property type="nucleotide sequence ID" value="NZ_JAQFIK010000008.1"/>
</dbReference>
<sequence>MRKAAFLFKQVSFSHSNGKEALKNINISASAGESIAIIGSSGSGKTSLLNLIATSLRPSAGSLSVLNVDPWVISKRDLRSLRSKIGLVHQAAPIPPRQRVITAVLAGRLGQWPLWKSLLSLIYPVDIDGPQLCLQKLDLADRLFDRCDRLSGGQLQRVGVARVLYQAPHLLLADEPVSAMDPVLSDLTIQCLLEDARTRDACFVASLHAVDIALRWFPRIIGLRDGEVFFDLPASEVSESLLQQLYESERGVLPKQGSTNI</sequence>
<dbReference type="AlphaFoldDB" id="A0AA43S6S7"/>